<accession>A0A1X7PHK3</accession>
<evidence type="ECO:0000256" key="2">
    <source>
        <dbReference type="ARBA" id="ARBA00005182"/>
    </source>
</evidence>
<dbReference type="GO" id="GO:0016787">
    <property type="term" value="F:hydrolase activity"/>
    <property type="evidence" value="ECO:0007669"/>
    <property type="project" value="UniProtKB-KW"/>
</dbReference>
<dbReference type="AlphaFoldDB" id="A0A1X7PHK3"/>
<gene>
    <name evidence="9" type="ORF">SAMN02982922_4273</name>
</gene>
<evidence type="ECO:0000256" key="1">
    <source>
        <dbReference type="ARBA" id="ARBA00004418"/>
    </source>
</evidence>
<keyword evidence="3 9" id="KW-0808">Transferase</keyword>
<evidence type="ECO:0000256" key="3">
    <source>
        <dbReference type="ARBA" id="ARBA00022679"/>
    </source>
</evidence>
<evidence type="ECO:0000259" key="8">
    <source>
        <dbReference type="Pfam" id="PF16822"/>
    </source>
</evidence>
<dbReference type="GO" id="GO:0042597">
    <property type="term" value="C:periplasmic space"/>
    <property type="evidence" value="ECO:0007669"/>
    <property type="project" value="UniProtKB-SubCell"/>
</dbReference>
<comment type="subcellular location">
    <subcellularLocation>
        <location evidence="1">Periplasm</location>
    </subcellularLocation>
</comment>
<organism evidence="9 10">
    <name type="scientific">Mesorhizobium australicum</name>
    <dbReference type="NCBI Taxonomy" id="536018"/>
    <lineage>
        <taxon>Bacteria</taxon>
        <taxon>Pseudomonadati</taxon>
        <taxon>Pseudomonadota</taxon>
        <taxon>Alphaproteobacteria</taxon>
        <taxon>Hyphomicrobiales</taxon>
        <taxon>Phyllobacteriaceae</taxon>
        <taxon>Mesorhizobium</taxon>
    </lineage>
</organism>
<dbReference type="InterPro" id="IPR031811">
    <property type="entry name" value="ALGX/ALGJ_SGNH-like"/>
</dbReference>
<evidence type="ECO:0000313" key="9">
    <source>
        <dbReference type="EMBL" id="SMH50824.1"/>
    </source>
</evidence>
<dbReference type="RefSeq" id="WP_085465982.1">
    <property type="nucleotide sequence ID" value="NZ_FXBL01000004.1"/>
</dbReference>
<dbReference type="OrthoDB" id="5243588at2"/>
<reference evidence="9 10" key="1">
    <citation type="submission" date="2017-04" db="EMBL/GenBank/DDBJ databases">
        <authorList>
            <person name="Afonso C.L."/>
            <person name="Miller P.J."/>
            <person name="Scott M.A."/>
            <person name="Spackman E."/>
            <person name="Goraichik I."/>
            <person name="Dimitrov K.M."/>
            <person name="Suarez D.L."/>
            <person name="Swayne D.E."/>
        </authorList>
    </citation>
    <scope>NUCLEOTIDE SEQUENCE [LARGE SCALE GENOMIC DNA]</scope>
    <source>
        <strain evidence="9 10">B5P</strain>
    </source>
</reference>
<evidence type="ECO:0000313" key="10">
    <source>
        <dbReference type="Proteomes" id="UP000193083"/>
    </source>
</evidence>
<feature type="signal peptide" evidence="7">
    <location>
        <begin position="1"/>
        <end position="24"/>
    </location>
</feature>
<feature type="chain" id="PRO_5010882620" evidence="7">
    <location>
        <begin position="25"/>
        <end position="495"/>
    </location>
</feature>
<evidence type="ECO:0000256" key="7">
    <source>
        <dbReference type="SAM" id="SignalP"/>
    </source>
</evidence>
<evidence type="ECO:0000256" key="5">
    <source>
        <dbReference type="ARBA" id="ARBA00022764"/>
    </source>
</evidence>
<dbReference type="Pfam" id="PF16822">
    <property type="entry name" value="ALGX"/>
    <property type="match status" value="1"/>
</dbReference>
<dbReference type="Proteomes" id="UP000193083">
    <property type="component" value="Unassembled WGS sequence"/>
</dbReference>
<sequence>MKLANLATAAVFAVFLAAPLGSLAVQGIDPAAEKVVTMAELTSAQLLTPDDKNRNDVARRLVTNSPVGMDAIRTKNTLDFKVFGFVNTGQVISGERGWLFYKPGFRDGECLSDRDIGVGLARIEAMRALAGAVGIDFRVSVSPDKEVVYPERLGPAAEAAAGCKIRSSRRWRELAAASGSSVIDHLDVLGHTYTDDLLYLRTDTHWNELGKILSISQIAKAYLGKELKAPSVASGEVRRNTDMTKNLLRVSYEEDFKIYKDFVASEFGKISGDRLPSALVLHDSFYASAKPLLEGIFVKPIFLSYGAADFDAQVKAEFAKRPAHVLANSVERELFPRVLGREISWARGVGAAILDVNSSAARECAVSEAARDNLTLKNMTELNAGDFEAGIDPQIYIKLPNQGRPCVRVSYETTVKQKGSVFLPIQKTANQNGAYFEGFSLTFTDAPGPRDFGIILPEDFKGTILRVDPIGANGPVFKLKIQTGFLPPVGAVSSQ</sequence>
<name>A0A1X7PHK3_9HYPH</name>
<evidence type="ECO:0000256" key="4">
    <source>
        <dbReference type="ARBA" id="ARBA00022729"/>
    </source>
</evidence>
<keyword evidence="5" id="KW-0574">Periplasm</keyword>
<comment type="pathway">
    <text evidence="2">Glycan biosynthesis; alginate biosynthesis.</text>
</comment>
<protein>
    <submittedName>
        <fullName evidence="9">SGNH hydrolase-like domain-containing protein, acetyltransferase AlgX</fullName>
    </submittedName>
</protein>
<dbReference type="UniPathway" id="UPA00286"/>
<keyword evidence="4 7" id="KW-0732">Signal</keyword>
<keyword evidence="6" id="KW-0016">Alginate biosynthesis</keyword>
<dbReference type="GO" id="GO:0042121">
    <property type="term" value="P:alginic acid biosynthetic process"/>
    <property type="evidence" value="ECO:0007669"/>
    <property type="project" value="UniProtKB-UniPathway"/>
</dbReference>
<evidence type="ECO:0000256" key="6">
    <source>
        <dbReference type="ARBA" id="ARBA00022841"/>
    </source>
</evidence>
<keyword evidence="9" id="KW-0378">Hydrolase</keyword>
<keyword evidence="10" id="KW-1185">Reference proteome</keyword>
<feature type="domain" description="AlgX/AlgJ SGNH hydrolase-like" evidence="8">
    <location>
        <begin position="91"/>
        <end position="225"/>
    </location>
</feature>
<dbReference type="EMBL" id="FXBL01000004">
    <property type="protein sequence ID" value="SMH50824.1"/>
    <property type="molecule type" value="Genomic_DNA"/>
</dbReference>
<dbReference type="GO" id="GO:0016740">
    <property type="term" value="F:transferase activity"/>
    <property type="evidence" value="ECO:0007669"/>
    <property type="project" value="UniProtKB-KW"/>
</dbReference>
<proteinExistence type="predicted"/>